<dbReference type="EMBL" id="CACVKT020006625">
    <property type="protein sequence ID" value="CAC5402751.1"/>
    <property type="molecule type" value="Genomic_DNA"/>
</dbReference>
<gene>
    <name evidence="1" type="ORF">MCOR_36699</name>
</gene>
<accession>A0A6J8D4Z6</accession>
<evidence type="ECO:0000313" key="2">
    <source>
        <dbReference type="Proteomes" id="UP000507470"/>
    </source>
</evidence>
<protein>
    <submittedName>
        <fullName evidence="1">Uncharacterized protein</fullName>
    </submittedName>
</protein>
<evidence type="ECO:0000313" key="1">
    <source>
        <dbReference type="EMBL" id="CAC5402751.1"/>
    </source>
</evidence>
<keyword evidence="2" id="KW-1185">Reference proteome</keyword>
<proteinExistence type="predicted"/>
<name>A0A6J8D4Z6_MYTCO</name>
<dbReference type="SUPFAM" id="SSF63829">
    <property type="entry name" value="Calcium-dependent phosphotriesterase"/>
    <property type="match status" value="1"/>
</dbReference>
<dbReference type="InterPro" id="IPR011042">
    <property type="entry name" value="6-blade_b-propeller_TolB-like"/>
</dbReference>
<reference evidence="1 2" key="1">
    <citation type="submission" date="2020-06" db="EMBL/GenBank/DDBJ databases">
        <authorList>
            <person name="Li R."/>
            <person name="Bekaert M."/>
        </authorList>
    </citation>
    <scope>NUCLEOTIDE SEQUENCE [LARGE SCALE GENOMIC DNA]</scope>
    <source>
        <strain evidence="2">wild</strain>
    </source>
</reference>
<dbReference type="AlphaFoldDB" id="A0A6J8D4Z6"/>
<organism evidence="1 2">
    <name type="scientific">Mytilus coruscus</name>
    <name type="common">Sea mussel</name>
    <dbReference type="NCBI Taxonomy" id="42192"/>
    <lineage>
        <taxon>Eukaryota</taxon>
        <taxon>Metazoa</taxon>
        <taxon>Spiralia</taxon>
        <taxon>Lophotrochozoa</taxon>
        <taxon>Mollusca</taxon>
        <taxon>Bivalvia</taxon>
        <taxon>Autobranchia</taxon>
        <taxon>Pteriomorphia</taxon>
        <taxon>Mytilida</taxon>
        <taxon>Mytiloidea</taxon>
        <taxon>Mytilidae</taxon>
        <taxon>Mytilinae</taxon>
        <taxon>Mytilus</taxon>
    </lineage>
</organism>
<dbReference type="Gene3D" id="2.120.10.30">
    <property type="entry name" value="TolB, C-terminal domain"/>
    <property type="match status" value="1"/>
</dbReference>
<dbReference type="Proteomes" id="UP000507470">
    <property type="component" value="Unassembled WGS sequence"/>
</dbReference>
<sequence>MDQRGNHLKEYEHDGNNKTLFTCHLSVTSSSNGNIFIVDWLDAGGRGRVVVLGQGGDVLQIYSGNLNINTERKPFKPRSLLTMASESIIVTDMDIHTLYILNSLGQFIIYYTLLDIEIKLPQSLALSSSGHLYIGCTCKHGSQDTYKAKFYELEYFGI</sequence>